<gene>
    <name evidence="2" type="ORF">PghCCS26_23510</name>
</gene>
<name>A0ABQ6NJD8_9BACL</name>
<dbReference type="InterPro" id="IPR036779">
    <property type="entry name" value="LysM_dom_sf"/>
</dbReference>
<keyword evidence="3" id="KW-1185">Reference proteome</keyword>
<organism evidence="2 3">
    <name type="scientific">Paenibacillus glycanilyticus</name>
    <dbReference type="NCBI Taxonomy" id="126569"/>
    <lineage>
        <taxon>Bacteria</taxon>
        <taxon>Bacillati</taxon>
        <taxon>Bacillota</taxon>
        <taxon>Bacilli</taxon>
        <taxon>Bacillales</taxon>
        <taxon>Paenibacillaceae</taxon>
        <taxon>Paenibacillus</taxon>
    </lineage>
</organism>
<dbReference type="InterPro" id="IPR018392">
    <property type="entry name" value="LysM"/>
</dbReference>
<accession>A0ABQ6NJD8</accession>
<dbReference type="SMART" id="SM00257">
    <property type="entry name" value="LysM"/>
    <property type="match status" value="1"/>
</dbReference>
<dbReference type="Gene3D" id="3.10.350.10">
    <property type="entry name" value="LysM domain"/>
    <property type="match status" value="1"/>
</dbReference>
<feature type="domain" description="LysM" evidence="1">
    <location>
        <begin position="209"/>
        <end position="258"/>
    </location>
</feature>
<evidence type="ECO:0000313" key="3">
    <source>
        <dbReference type="Proteomes" id="UP001285921"/>
    </source>
</evidence>
<reference evidence="2 3" key="1">
    <citation type="submission" date="2023-05" db="EMBL/GenBank/DDBJ databases">
        <title>Draft genome of Paenibacillus sp. CCS26.</title>
        <authorList>
            <person name="Akita H."/>
            <person name="Shinto Y."/>
            <person name="Kimura Z."/>
        </authorList>
    </citation>
    <scope>NUCLEOTIDE SEQUENCE [LARGE SCALE GENOMIC DNA]</scope>
    <source>
        <strain evidence="2 3">CCS26</strain>
    </source>
</reference>
<dbReference type="RefSeq" id="WP_317980004.1">
    <property type="nucleotide sequence ID" value="NZ_BTCL01000006.1"/>
</dbReference>
<dbReference type="EMBL" id="BTCL01000006">
    <property type="protein sequence ID" value="GMK45223.1"/>
    <property type="molecule type" value="Genomic_DNA"/>
</dbReference>
<evidence type="ECO:0000259" key="1">
    <source>
        <dbReference type="PROSITE" id="PS51782"/>
    </source>
</evidence>
<sequence>MAETSPFTMMIGWNNGKEGWEFPVLPDEINIKRDGSGKEYNVVGTGTISTIEKPGLAEISFKSFFPGHNYPFNQKISYWKEYDPNLDRIESLNTIFKVMRGIDWKTKVPDPNAYVNDINRWMHSGYPVRFIYVGSNSQDDSAKISLPMSIESFEHWEEAGSPGDIFYSLKLKEYVFHYPQKVKAVTTADGKTKLLKGSSTRSDDRVPPKTYTLKPGDTLIKVAGMQLGDSARWRDIQKLNGITDAELKRLPVGKVLKLPERR</sequence>
<dbReference type="Proteomes" id="UP001285921">
    <property type="component" value="Unassembled WGS sequence"/>
</dbReference>
<evidence type="ECO:0000313" key="2">
    <source>
        <dbReference type="EMBL" id="GMK45223.1"/>
    </source>
</evidence>
<proteinExistence type="predicted"/>
<dbReference type="PROSITE" id="PS51782">
    <property type="entry name" value="LYSM"/>
    <property type="match status" value="1"/>
</dbReference>
<comment type="caution">
    <text evidence="2">The sequence shown here is derived from an EMBL/GenBank/DDBJ whole genome shotgun (WGS) entry which is preliminary data.</text>
</comment>
<protein>
    <submittedName>
        <fullName evidence="2">Peptidoglycan-binding protein LysM</fullName>
    </submittedName>
</protein>
<dbReference type="Pfam" id="PF01476">
    <property type="entry name" value="LysM"/>
    <property type="match status" value="1"/>
</dbReference>
<dbReference type="CDD" id="cd00118">
    <property type="entry name" value="LysM"/>
    <property type="match status" value="1"/>
</dbReference>